<sequence length="59" mass="6729">MPEPFQCAYCLEVEERGENVCSATGQPYVETICINPDNCQGYLDCCQMEECEYNLEEHG</sequence>
<dbReference type="AlphaFoldDB" id="A0A6M3K629"/>
<evidence type="ECO:0000313" key="1">
    <source>
        <dbReference type="EMBL" id="QJA66390.1"/>
    </source>
</evidence>
<proteinExistence type="predicted"/>
<name>A0A6M3K629_9ZZZZ</name>
<accession>A0A6M3K629</accession>
<reference evidence="2" key="1">
    <citation type="submission" date="2020-03" db="EMBL/GenBank/DDBJ databases">
        <title>The deep terrestrial virosphere.</title>
        <authorList>
            <person name="Holmfeldt K."/>
            <person name="Nilsson E."/>
            <person name="Simone D."/>
            <person name="Lopez-Fernandez M."/>
            <person name="Wu X."/>
            <person name="de Brujin I."/>
            <person name="Lundin D."/>
            <person name="Andersson A."/>
            <person name="Bertilsson S."/>
            <person name="Dopson M."/>
        </authorList>
    </citation>
    <scope>NUCLEOTIDE SEQUENCE</scope>
    <source>
        <strain evidence="2">MM415A01503</strain>
        <strain evidence="1">MM415B00353</strain>
    </source>
</reference>
<protein>
    <submittedName>
        <fullName evidence="2">Uncharacterized protein</fullName>
    </submittedName>
</protein>
<evidence type="ECO:0000313" key="2">
    <source>
        <dbReference type="EMBL" id="QJA76497.1"/>
    </source>
</evidence>
<gene>
    <name evidence="2" type="ORF">MM415A01503_0017</name>
    <name evidence="1" type="ORF">MM415B00353_0037</name>
</gene>
<dbReference type="EMBL" id="MT142228">
    <property type="protein sequence ID" value="QJA76497.1"/>
    <property type="molecule type" value="Genomic_DNA"/>
</dbReference>
<organism evidence="2">
    <name type="scientific">viral metagenome</name>
    <dbReference type="NCBI Taxonomy" id="1070528"/>
    <lineage>
        <taxon>unclassified sequences</taxon>
        <taxon>metagenomes</taxon>
        <taxon>organismal metagenomes</taxon>
    </lineage>
</organism>
<dbReference type="EMBL" id="MT141554">
    <property type="protein sequence ID" value="QJA66390.1"/>
    <property type="molecule type" value="Genomic_DNA"/>
</dbReference>